<reference evidence="3 6" key="2">
    <citation type="submission" date="2019-10" db="EMBL/GenBank/DDBJ databases">
        <title>Prolixibacter strains distinguished by the presence of nitrate reductase genes were adept at nitrate-dependent anaerobic corrosion of metallic iron and carbon steel.</title>
        <authorList>
            <person name="Iino T."/>
            <person name="Shono N."/>
            <person name="Ito K."/>
            <person name="Nakamura R."/>
            <person name="Sueoka K."/>
            <person name="Harayama S."/>
            <person name="Ohkuma M."/>
        </authorList>
    </citation>
    <scope>NUCLEOTIDE SEQUENCE [LARGE SCALE GENOMIC DNA]</scope>
    <source>
        <strain evidence="3 6">MIC1-1</strain>
    </source>
</reference>
<dbReference type="PROSITE" id="PS50896">
    <property type="entry name" value="LISH"/>
    <property type="match status" value="1"/>
</dbReference>
<dbReference type="Proteomes" id="UP000396862">
    <property type="component" value="Unassembled WGS sequence"/>
</dbReference>
<dbReference type="EMBL" id="BLAU01000001">
    <property type="protein sequence ID" value="GET22530.1"/>
    <property type="molecule type" value="Genomic_DNA"/>
</dbReference>
<keyword evidence="1" id="KW-0175">Coiled coil</keyword>
<proteinExistence type="predicted"/>
<sequence length="1149" mass="130919">MRKTYGAGIDTKKRTVNKKKKIQYINLKLAALGFPYYQDERTAQFLDIATPLLDNYKEQTRLLSSHLSPIGKRIQTFLNDYLAEVPGKKNISLPGNSFVLDTHGLARMMSISPNKDCYETDIVRSYRTAQGILHNPKHDKRTTKGVFHVVEGGLPVPNDKKAVPKQTFAKLLEAALDPPKDLMELPFTSDQEDKAELFLSLMLRPVVVPEVPGLTKEKAMEVLFLAPGNLISNLDFVESIFGNAGDPNLPENDAALDPETWTGHSGCVILATHLIHMKKKDLGLPHYDDATERQRRDGMCWKDENELYNDGGAFKITARDERGVVVTIIADNYFGYCKKEVKTQISYSANLYGLCEEEHAGGALAFQSYDLGERFMLDDRLPTNNLTFKEMTSLYSDLMNVQPEGYGIDKNNPDILYIPENAEFNIFEQSVSWTNGNSNHSIKLLPTKHYILPSGYRIQMRKRMNGHHWHLTGAVAEGTLCHKPCTVSGGGKSEISKSIRDAMIQGSVIVSDDLQKDLNMVEEIMGMDFSNRFKEPYQYTKPSRSILDSTRSLGSVIKLLTPADEYSDEYNLWLQSVPQRIKDLIYIVKRRYHNEWDKHWREFFSVDQINGSPGNELKFMGRKLISNYLRVGHDLDNSWRIFQVRQDFYPAQKVQVEDDITASIIVKTDQLSDLNPQYSNPSVKLLTNCEARLFQRPDDCVIKGYDKQAESDLASPNTFLSNFEPLTREQVKEIKEDTIGFDFYTQPVKDLINNFLENDEPNYLVVPSEPRLVNGVPSQNPRYLQVRPDLVEPTDKYIAEVCERIFRKIPTSKPLYLPVNSVLPGRRNNPADPKNNVPPLAIYNPIHYQELPELFIDFICSITGKSPSTTGFGSEGALTKGPFNNLLVAADLNNALLSYILTGYEPLSSAAGYVGPKYKVDHDISLLMPEIISRMSVEERDPKYLIENGYLEKVENIEHEGEVIEASLLGYRITIKFVHHFLGRIFNNPDAVFTKDMLRPEMQDKETFVHSLKNLSITQKRVAEGLMTDGTYEALCPPLQALVSIMVNGEYEGKDREHPDVRQLFTREYVMNSDWYKHRLKVKQERDIKFWNQTITYLEDALDRENLEEAAQKLDLETKLKKAREELTHVQSDAYIDELYGTLGADPLK</sequence>
<evidence type="ECO:0000256" key="1">
    <source>
        <dbReference type="SAM" id="Coils"/>
    </source>
</evidence>
<dbReference type="InterPro" id="IPR058710">
    <property type="entry name" value="PEPCK_lobe_2"/>
</dbReference>
<accession>A0A2P8CAE1</accession>
<dbReference type="Proteomes" id="UP000240621">
    <property type="component" value="Unassembled WGS sequence"/>
</dbReference>
<keyword evidence="6" id="KW-1185">Reference proteome</keyword>
<organism evidence="4 5">
    <name type="scientific">Prolixibacter denitrificans</name>
    <dbReference type="NCBI Taxonomy" id="1541063"/>
    <lineage>
        <taxon>Bacteria</taxon>
        <taxon>Pseudomonadati</taxon>
        <taxon>Bacteroidota</taxon>
        <taxon>Bacteroidia</taxon>
        <taxon>Marinilabiliales</taxon>
        <taxon>Prolixibacteraceae</taxon>
        <taxon>Prolixibacter</taxon>
    </lineage>
</organism>
<evidence type="ECO:0000313" key="3">
    <source>
        <dbReference type="EMBL" id="GET22530.1"/>
    </source>
</evidence>
<dbReference type="InterPro" id="IPR006594">
    <property type="entry name" value="LisH"/>
</dbReference>
<evidence type="ECO:0000313" key="5">
    <source>
        <dbReference type="Proteomes" id="UP000240621"/>
    </source>
</evidence>
<dbReference type="RefSeq" id="WP_106542742.1">
    <property type="nucleotide sequence ID" value="NZ_BLAU01000001.1"/>
</dbReference>
<protein>
    <recommendedName>
        <fullName evidence="2">PPi-type phosphoenolpyruvate carboxykinase lobe 2 domain-containing protein</fullName>
    </recommendedName>
</protein>
<evidence type="ECO:0000313" key="4">
    <source>
        <dbReference type="EMBL" id="PSK81933.1"/>
    </source>
</evidence>
<dbReference type="Pfam" id="PF26300">
    <property type="entry name" value="PEPCK_PPi_lobe_2"/>
    <property type="match status" value="1"/>
</dbReference>
<evidence type="ECO:0000259" key="2">
    <source>
        <dbReference type="Pfam" id="PF26300"/>
    </source>
</evidence>
<dbReference type="EMBL" id="PYGC01000007">
    <property type="protein sequence ID" value="PSK81933.1"/>
    <property type="molecule type" value="Genomic_DNA"/>
</dbReference>
<feature type="coiled-coil region" evidence="1">
    <location>
        <begin position="1104"/>
        <end position="1133"/>
    </location>
</feature>
<reference evidence="4 5" key="1">
    <citation type="submission" date="2018-03" db="EMBL/GenBank/DDBJ databases">
        <title>Genomic Encyclopedia of Archaeal and Bacterial Type Strains, Phase II (KMG-II): from individual species to whole genera.</title>
        <authorList>
            <person name="Goeker M."/>
        </authorList>
    </citation>
    <scope>NUCLEOTIDE SEQUENCE [LARGE SCALE GENOMIC DNA]</scope>
    <source>
        <strain evidence="4 5">DSM 27267</strain>
    </source>
</reference>
<name>A0A2P8CAE1_9BACT</name>
<dbReference type="AlphaFoldDB" id="A0A2P8CAE1"/>
<dbReference type="OrthoDB" id="366044at2"/>
<gene>
    <name evidence="4" type="ORF">CLV93_10742</name>
    <name evidence="3" type="ORF">JCM18694_27760</name>
</gene>
<comment type="caution">
    <text evidence="4">The sequence shown here is derived from an EMBL/GenBank/DDBJ whole genome shotgun (WGS) entry which is preliminary data.</text>
</comment>
<feature type="domain" description="PPi-type phosphoenolpyruvate carboxykinase lobe 2" evidence="2">
    <location>
        <begin position="512"/>
        <end position="619"/>
    </location>
</feature>
<evidence type="ECO:0000313" key="6">
    <source>
        <dbReference type="Proteomes" id="UP000396862"/>
    </source>
</evidence>